<gene>
    <name evidence="1" type="ORF">MLD38_032169</name>
</gene>
<organism evidence="1 2">
    <name type="scientific">Melastoma candidum</name>
    <dbReference type="NCBI Taxonomy" id="119954"/>
    <lineage>
        <taxon>Eukaryota</taxon>
        <taxon>Viridiplantae</taxon>
        <taxon>Streptophyta</taxon>
        <taxon>Embryophyta</taxon>
        <taxon>Tracheophyta</taxon>
        <taxon>Spermatophyta</taxon>
        <taxon>Magnoliopsida</taxon>
        <taxon>eudicotyledons</taxon>
        <taxon>Gunneridae</taxon>
        <taxon>Pentapetalae</taxon>
        <taxon>rosids</taxon>
        <taxon>malvids</taxon>
        <taxon>Myrtales</taxon>
        <taxon>Melastomataceae</taxon>
        <taxon>Melastomatoideae</taxon>
        <taxon>Melastomateae</taxon>
        <taxon>Melastoma</taxon>
    </lineage>
</organism>
<evidence type="ECO:0000313" key="1">
    <source>
        <dbReference type="EMBL" id="KAI4318468.1"/>
    </source>
</evidence>
<comment type="caution">
    <text evidence="1">The sequence shown here is derived from an EMBL/GenBank/DDBJ whole genome shotgun (WGS) entry which is preliminary data.</text>
</comment>
<keyword evidence="2" id="KW-1185">Reference proteome</keyword>
<proteinExistence type="predicted"/>
<dbReference type="Proteomes" id="UP001057402">
    <property type="component" value="Chromosome 10"/>
</dbReference>
<reference evidence="2" key="1">
    <citation type="journal article" date="2023" name="Front. Plant Sci.">
        <title>Chromosomal-level genome assembly of Melastoma candidum provides insights into trichome evolution.</title>
        <authorList>
            <person name="Zhong Y."/>
            <person name="Wu W."/>
            <person name="Sun C."/>
            <person name="Zou P."/>
            <person name="Liu Y."/>
            <person name="Dai S."/>
            <person name="Zhou R."/>
        </authorList>
    </citation>
    <scope>NUCLEOTIDE SEQUENCE [LARGE SCALE GENOMIC DNA]</scope>
</reference>
<name>A0ACB9M3F9_9MYRT</name>
<protein>
    <submittedName>
        <fullName evidence="1">Uncharacterized protein</fullName>
    </submittedName>
</protein>
<evidence type="ECO:0000313" key="2">
    <source>
        <dbReference type="Proteomes" id="UP001057402"/>
    </source>
</evidence>
<dbReference type="EMBL" id="CM042889">
    <property type="protein sequence ID" value="KAI4318468.1"/>
    <property type="molecule type" value="Genomic_DNA"/>
</dbReference>
<sequence>MEAPMAATAAALILLRDALTSLFVLADASLVFLSSRSKPLRLLRSFLLSSFLFLLRLLPSYLDFVPAPAAKHAVPSHPPPLHSAITHLPSPSPPPLLASSGDSGISRALSQLLVIVNNLPVSSRKYEAVRSIAEHVIDENRRGGSKALIEVNRVVLSSAFSRTLGQLEAAMVEMERDGRGTIATGGYQVSNFLPGDDTAGGKGYGGGKVLRAAGDVVRWGLRQLRGGKCEGGSGGIIARLEGSGSCAEKLAAELIWLGHKLVESGCAEEAVGRWASATNLAWLAITAPLRLQGSIVKVSAFLFKQAKEISTADETKKEQLRLMRMKMLMSWLPLLCRASNGTDTPVLSLDERAELERVLDQTIGMLEEEEEQEQVLSQWLHHFMYCPSSDWPNLQTSYTRWCAASRKLFTSREQ</sequence>
<accession>A0ACB9M3F9</accession>